<comment type="caution">
    <text evidence="1">The sequence shown here is derived from an EMBL/GenBank/DDBJ whole genome shotgun (WGS) entry which is preliminary data.</text>
</comment>
<dbReference type="Proteomes" id="UP000603056">
    <property type="component" value="Unassembled WGS sequence"/>
</dbReference>
<accession>A0A811T8G8</accession>
<protein>
    <submittedName>
        <fullName evidence="1">Uncharacterized protein</fullName>
    </submittedName>
</protein>
<evidence type="ECO:0000313" key="1">
    <source>
        <dbReference type="EMBL" id="CAD6490887.1"/>
    </source>
</evidence>
<reference evidence="1" key="1">
    <citation type="submission" date="2020-10" db="EMBL/GenBank/DDBJ databases">
        <authorList>
            <person name="Hahn C.J."/>
            <person name="Laso-Perez R."/>
            <person name="Vulcano F."/>
            <person name="Vaziourakis K.-M."/>
            <person name="Stokke R."/>
            <person name="Steen I.H."/>
            <person name="Teske A."/>
            <person name="Boetius A."/>
            <person name="Liebeke M."/>
            <person name="Amann R."/>
            <person name="Knittel K."/>
        </authorList>
    </citation>
    <scope>NUCLEOTIDE SEQUENCE</scope>
    <source>
        <strain evidence="2">Gfbio:e3339647-f889-4370-9287-4fb5cb688e4c:AG392D22_GoMArc1</strain>
        <strain evidence="1">Gfbio:e3339647-f889-4370-9287-4fb5cb688e4c:AG394J04_GoMArc1</strain>
    </source>
</reference>
<gene>
    <name evidence="2" type="ORF">EMLJLAPB_00285</name>
    <name evidence="1" type="ORF">FFODKBPE_00035</name>
</gene>
<proteinExistence type="predicted"/>
<dbReference type="EMBL" id="CAJHIS010000005">
    <property type="protein sequence ID" value="CAD6492454.1"/>
    <property type="molecule type" value="Genomic_DNA"/>
</dbReference>
<name>A0A811T8G8_9EURY</name>
<evidence type="ECO:0000313" key="2">
    <source>
        <dbReference type="EMBL" id="CAD6492454.1"/>
    </source>
</evidence>
<dbReference type="EMBL" id="CAJHIP010000001">
    <property type="protein sequence ID" value="CAD6490887.1"/>
    <property type="molecule type" value="Genomic_DNA"/>
</dbReference>
<evidence type="ECO:0000313" key="3">
    <source>
        <dbReference type="Proteomes" id="UP000603056"/>
    </source>
</evidence>
<sequence length="62" mass="7470">MKNEDSLSHYSDELARSHKNSIDEIYRKKRSIFYITIYCQVYVSSIVKHLTFRTFECVAQIY</sequence>
<dbReference type="AlphaFoldDB" id="A0A811T8G8"/>
<dbReference type="Proteomes" id="UP000634805">
    <property type="component" value="Unassembled WGS sequence"/>
</dbReference>
<organism evidence="1 3">
    <name type="scientific">Candidatus Argoarchaeum ethanivorans</name>
    <dbReference type="NCBI Taxonomy" id="2608793"/>
    <lineage>
        <taxon>Archaea</taxon>
        <taxon>Methanobacteriati</taxon>
        <taxon>Methanobacteriota</taxon>
        <taxon>Stenosarchaea group</taxon>
        <taxon>Methanomicrobia</taxon>
        <taxon>Methanosarcinales</taxon>
        <taxon>Methanosarcinales incertae sedis</taxon>
        <taxon>GOM Arc I cluster</taxon>
        <taxon>Candidatus Argoarchaeum</taxon>
    </lineage>
</organism>